<sequence length="351" mass="39810">MLGLRTPITPIRTPLSRTRFYATPAESAPSSQPAPTSTPQPTSQPTQPPKTGWRSKLPSRNWLIFLGVTSTITGLAMYDRWQLSIIRKDLAERADVLAKEKLPTTELPRKVKVYLVHSSWAKWWFDQYVKPVFDAAALDYDITQPNRPNQLRIALRTHIWTAKSEFARRVGVGRPWNPKNPEPNYTFITERPEYEPLDGIVAVGPNAWREVLRGLNEGCLANEPLVKTEVLGEDGKPIEQELPLSTSNVPAFPLPSVGYIHGRHLTGWLNFPLRIFNFFTQRHTAREIGEQALKVAFGRVRPFEVGVDEDFGSEDVTDHGIGKEELTEVEKRSNEEVRVAPEVGKRLWIYA</sequence>
<keyword evidence="8" id="KW-1133">Transmembrane helix</keyword>
<evidence type="ECO:0000256" key="6">
    <source>
        <dbReference type="ARBA" id="ARBA00022792"/>
    </source>
</evidence>
<accession>A0AAD5X6P9</accession>
<evidence type="ECO:0000256" key="10">
    <source>
        <dbReference type="ARBA" id="ARBA00023128"/>
    </source>
</evidence>
<evidence type="ECO:0000256" key="1">
    <source>
        <dbReference type="ARBA" id="ARBA00004434"/>
    </source>
</evidence>
<gene>
    <name evidence="13" type="primary">TIM54</name>
    <name evidence="13" type="ORF">HK097_006380</name>
</gene>
<evidence type="ECO:0000256" key="12">
    <source>
        <dbReference type="SAM" id="MobiDB-lite"/>
    </source>
</evidence>
<comment type="subcellular location">
    <subcellularLocation>
        <location evidence="1">Mitochondrion inner membrane</location>
        <topology evidence="1">Single-pass membrane protein</topology>
    </subcellularLocation>
</comment>
<evidence type="ECO:0000256" key="2">
    <source>
        <dbReference type="ARBA" id="ARBA00006355"/>
    </source>
</evidence>
<evidence type="ECO:0000256" key="9">
    <source>
        <dbReference type="ARBA" id="ARBA00023010"/>
    </source>
</evidence>
<keyword evidence="7" id="KW-0653">Protein transport</keyword>
<evidence type="ECO:0000256" key="3">
    <source>
        <dbReference type="ARBA" id="ARBA00020796"/>
    </source>
</evidence>
<evidence type="ECO:0000313" key="14">
    <source>
        <dbReference type="Proteomes" id="UP001212841"/>
    </source>
</evidence>
<evidence type="ECO:0000256" key="7">
    <source>
        <dbReference type="ARBA" id="ARBA00022927"/>
    </source>
</evidence>
<keyword evidence="4" id="KW-0813">Transport</keyword>
<comment type="caution">
    <text evidence="13">The sequence shown here is derived from an EMBL/GenBank/DDBJ whole genome shotgun (WGS) entry which is preliminary data.</text>
</comment>
<reference evidence="13" key="1">
    <citation type="submission" date="2020-05" db="EMBL/GenBank/DDBJ databases">
        <title>Phylogenomic resolution of chytrid fungi.</title>
        <authorList>
            <person name="Stajich J.E."/>
            <person name="Amses K."/>
            <person name="Simmons R."/>
            <person name="Seto K."/>
            <person name="Myers J."/>
            <person name="Bonds A."/>
            <person name="Quandt C.A."/>
            <person name="Barry K."/>
            <person name="Liu P."/>
            <person name="Grigoriev I."/>
            <person name="Longcore J.E."/>
            <person name="James T.Y."/>
        </authorList>
    </citation>
    <scope>NUCLEOTIDE SEQUENCE</scope>
    <source>
        <strain evidence="13">JEL0318</strain>
    </source>
</reference>
<feature type="region of interest" description="Disordered" evidence="12">
    <location>
        <begin position="1"/>
        <end position="55"/>
    </location>
</feature>
<name>A0AAD5X6P9_9FUNG</name>
<keyword evidence="9" id="KW-0811">Translocation</keyword>
<comment type="similarity">
    <text evidence="2">Belongs to the TIM54 family.</text>
</comment>
<evidence type="ECO:0000256" key="8">
    <source>
        <dbReference type="ARBA" id="ARBA00022989"/>
    </source>
</evidence>
<keyword evidence="14" id="KW-1185">Reference proteome</keyword>
<dbReference type="InterPro" id="IPR021056">
    <property type="entry name" value="Mt_import_IM_translocase_Tim54"/>
</dbReference>
<dbReference type="GO" id="GO:0015031">
    <property type="term" value="P:protein transport"/>
    <property type="evidence" value="ECO:0007669"/>
    <property type="project" value="UniProtKB-KW"/>
</dbReference>
<protein>
    <recommendedName>
        <fullName evidence="3">Mitochondrial import inner membrane translocase subunit TIM54</fullName>
    </recommendedName>
</protein>
<dbReference type="EMBL" id="JADGJD010000003">
    <property type="protein sequence ID" value="KAJ3057452.1"/>
    <property type="molecule type" value="Genomic_DNA"/>
</dbReference>
<evidence type="ECO:0000256" key="11">
    <source>
        <dbReference type="ARBA" id="ARBA00023136"/>
    </source>
</evidence>
<evidence type="ECO:0000313" key="13">
    <source>
        <dbReference type="EMBL" id="KAJ3057452.1"/>
    </source>
</evidence>
<feature type="compositionally biased region" description="Low complexity" evidence="12">
    <location>
        <begin position="22"/>
        <end position="45"/>
    </location>
</feature>
<keyword evidence="5" id="KW-0812">Transmembrane</keyword>
<dbReference type="AlphaFoldDB" id="A0AAD5X6P9"/>
<keyword evidence="11" id="KW-0472">Membrane</keyword>
<evidence type="ECO:0000256" key="5">
    <source>
        <dbReference type="ARBA" id="ARBA00022692"/>
    </source>
</evidence>
<dbReference type="Proteomes" id="UP001212841">
    <property type="component" value="Unassembled WGS sequence"/>
</dbReference>
<organism evidence="13 14">
    <name type="scientific">Rhizophlyctis rosea</name>
    <dbReference type="NCBI Taxonomy" id="64517"/>
    <lineage>
        <taxon>Eukaryota</taxon>
        <taxon>Fungi</taxon>
        <taxon>Fungi incertae sedis</taxon>
        <taxon>Chytridiomycota</taxon>
        <taxon>Chytridiomycota incertae sedis</taxon>
        <taxon>Chytridiomycetes</taxon>
        <taxon>Rhizophlyctidales</taxon>
        <taxon>Rhizophlyctidaceae</taxon>
        <taxon>Rhizophlyctis</taxon>
    </lineage>
</organism>
<dbReference type="GO" id="GO:0005743">
    <property type="term" value="C:mitochondrial inner membrane"/>
    <property type="evidence" value="ECO:0007669"/>
    <property type="project" value="UniProtKB-SubCell"/>
</dbReference>
<dbReference type="Pfam" id="PF11711">
    <property type="entry name" value="Tim54"/>
    <property type="match status" value="1"/>
</dbReference>
<keyword evidence="6" id="KW-0999">Mitochondrion inner membrane</keyword>
<keyword evidence="10" id="KW-0496">Mitochondrion</keyword>
<evidence type="ECO:0000256" key="4">
    <source>
        <dbReference type="ARBA" id="ARBA00022448"/>
    </source>
</evidence>
<proteinExistence type="inferred from homology"/>